<evidence type="ECO:0000313" key="3">
    <source>
        <dbReference type="Proteomes" id="UP001144471"/>
    </source>
</evidence>
<sequence length="76" mass="9009">MRRRRMKRSQREIQESQLKTLERAIRDLRGTLEILESSNIDMDRESLKKELEVLVRKRKEIEVKLNGGSGDEKELG</sequence>
<evidence type="ECO:0000313" key="2">
    <source>
        <dbReference type="EMBL" id="GLI56302.1"/>
    </source>
</evidence>
<proteinExistence type="predicted"/>
<dbReference type="Proteomes" id="UP001144471">
    <property type="component" value="Unassembled WGS sequence"/>
</dbReference>
<feature type="coiled-coil region" evidence="1">
    <location>
        <begin position="11"/>
        <end position="64"/>
    </location>
</feature>
<dbReference type="EMBL" id="BSDY01000007">
    <property type="protein sequence ID" value="GLI56302.1"/>
    <property type="molecule type" value="Genomic_DNA"/>
</dbReference>
<reference evidence="2" key="1">
    <citation type="submission" date="2022-12" db="EMBL/GenBank/DDBJ databases">
        <title>Reference genome sequencing for broad-spectrum identification of bacterial and archaeal isolates by mass spectrometry.</title>
        <authorList>
            <person name="Sekiguchi Y."/>
            <person name="Tourlousse D.M."/>
        </authorList>
    </citation>
    <scope>NUCLEOTIDE SEQUENCE</scope>
    <source>
        <strain evidence="2">10succ1</strain>
    </source>
</reference>
<dbReference type="AlphaFoldDB" id="A0A9W6GL95"/>
<accession>A0A9W6GL95</accession>
<protein>
    <submittedName>
        <fullName evidence="2">Uncharacterized protein</fullName>
    </submittedName>
</protein>
<evidence type="ECO:0000256" key="1">
    <source>
        <dbReference type="SAM" id="Coils"/>
    </source>
</evidence>
<organism evidence="2 3">
    <name type="scientific">Propionigenium maris DSM 9537</name>
    <dbReference type="NCBI Taxonomy" id="1123000"/>
    <lineage>
        <taxon>Bacteria</taxon>
        <taxon>Fusobacteriati</taxon>
        <taxon>Fusobacteriota</taxon>
        <taxon>Fusobacteriia</taxon>
        <taxon>Fusobacteriales</taxon>
        <taxon>Fusobacteriaceae</taxon>
        <taxon>Propionigenium</taxon>
    </lineage>
</organism>
<keyword evidence="1" id="KW-0175">Coiled coil</keyword>
<comment type="caution">
    <text evidence="2">The sequence shown here is derived from an EMBL/GenBank/DDBJ whole genome shotgun (WGS) entry which is preliminary data.</text>
</comment>
<keyword evidence="3" id="KW-1185">Reference proteome</keyword>
<name>A0A9W6GL95_9FUSO</name>
<gene>
    <name evidence="2" type="ORF">PM10SUCC1_18160</name>
</gene>